<sequence>PSTFIVAPSQLSMKAIYMSQSDLEKIEVLDHGKNNWSPWSNAMQNLLLLNHGGTYILGALPCPDDATSRVNWDLNNLCIIATL</sequence>
<dbReference type="AlphaFoldDB" id="A0A0D0D6C0"/>
<dbReference type="Proteomes" id="UP000054538">
    <property type="component" value="Unassembled WGS sequence"/>
</dbReference>
<name>A0A0D0D6C0_9AGAM</name>
<reference evidence="1 2" key="1">
    <citation type="submission" date="2014-04" db="EMBL/GenBank/DDBJ databases">
        <authorList>
            <consortium name="DOE Joint Genome Institute"/>
            <person name="Kuo A."/>
            <person name="Kohler A."/>
            <person name="Jargeat P."/>
            <person name="Nagy L.G."/>
            <person name="Floudas D."/>
            <person name="Copeland A."/>
            <person name="Barry K.W."/>
            <person name="Cichocki N."/>
            <person name="Veneault-Fourrey C."/>
            <person name="LaButti K."/>
            <person name="Lindquist E.A."/>
            <person name="Lipzen A."/>
            <person name="Lundell T."/>
            <person name="Morin E."/>
            <person name="Murat C."/>
            <person name="Sun H."/>
            <person name="Tunlid A."/>
            <person name="Henrissat B."/>
            <person name="Grigoriev I.V."/>
            <person name="Hibbett D.S."/>
            <person name="Martin F."/>
            <person name="Nordberg H.P."/>
            <person name="Cantor M.N."/>
            <person name="Hua S.X."/>
        </authorList>
    </citation>
    <scope>NUCLEOTIDE SEQUENCE [LARGE SCALE GENOMIC DNA]</scope>
    <source>
        <strain evidence="1 2">Ve08.2h10</strain>
    </source>
</reference>
<dbReference type="STRING" id="930991.A0A0D0D6C0"/>
<evidence type="ECO:0000313" key="2">
    <source>
        <dbReference type="Proteomes" id="UP000054538"/>
    </source>
</evidence>
<dbReference type="InParanoid" id="A0A0D0D6C0"/>
<reference evidence="2" key="2">
    <citation type="submission" date="2015-01" db="EMBL/GenBank/DDBJ databases">
        <title>Evolutionary Origins and Diversification of the Mycorrhizal Mutualists.</title>
        <authorList>
            <consortium name="DOE Joint Genome Institute"/>
            <consortium name="Mycorrhizal Genomics Consortium"/>
            <person name="Kohler A."/>
            <person name="Kuo A."/>
            <person name="Nagy L.G."/>
            <person name="Floudas D."/>
            <person name="Copeland A."/>
            <person name="Barry K.W."/>
            <person name="Cichocki N."/>
            <person name="Veneault-Fourrey C."/>
            <person name="LaButti K."/>
            <person name="Lindquist E.A."/>
            <person name="Lipzen A."/>
            <person name="Lundell T."/>
            <person name="Morin E."/>
            <person name="Murat C."/>
            <person name="Riley R."/>
            <person name="Ohm R."/>
            <person name="Sun H."/>
            <person name="Tunlid A."/>
            <person name="Henrissat B."/>
            <person name="Grigoriev I.V."/>
            <person name="Hibbett D.S."/>
            <person name="Martin F."/>
        </authorList>
    </citation>
    <scope>NUCLEOTIDE SEQUENCE [LARGE SCALE GENOMIC DNA]</scope>
    <source>
        <strain evidence="2">Ve08.2h10</strain>
    </source>
</reference>
<dbReference type="HOGENOM" id="CLU_2549240_0_0_1"/>
<dbReference type="OrthoDB" id="2679812at2759"/>
<protein>
    <submittedName>
        <fullName evidence="1">Uncharacterized protein</fullName>
    </submittedName>
</protein>
<feature type="non-terminal residue" evidence="1">
    <location>
        <position position="1"/>
    </location>
</feature>
<proteinExistence type="predicted"/>
<keyword evidence="2" id="KW-1185">Reference proteome</keyword>
<gene>
    <name evidence="1" type="ORF">PAXRUDRAFT_152952</name>
</gene>
<dbReference type="EMBL" id="KN825580">
    <property type="protein sequence ID" value="KIK84178.1"/>
    <property type="molecule type" value="Genomic_DNA"/>
</dbReference>
<organism evidence="1 2">
    <name type="scientific">Paxillus rubicundulus Ve08.2h10</name>
    <dbReference type="NCBI Taxonomy" id="930991"/>
    <lineage>
        <taxon>Eukaryota</taxon>
        <taxon>Fungi</taxon>
        <taxon>Dikarya</taxon>
        <taxon>Basidiomycota</taxon>
        <taxon>Agaricomycotina</taxon>
        <taxon>Agaricomycetes</taxon>
        <taxon>Agaricomycetidae</taxon>
        <taxon>Boletales</taxon>
        <taxon>Paxilineae</taxon>
        <taxon>Paxillaceae</taxon>
        <taxon>Paxillus</taxon>
    </lineage>
</organism>
<evidence type="ECO:0000313" key="1">
    <source>
        <dbReference type="EMBL" id="KIK84178.1"/>
    </source>
</evidence>
<accession>A0A0D0D6C0</accession>